<dbReference type="Pfam" id="PF00847">
    <property type="entry name" value="AP2"/>
    <property type="match status" value="1"/>
</dbReference>
<dbReference type="RefSeq" id="XP_039126388.1">
    <property type="nucleotide sequence ID" value="XM_039270454.1"/>
</dbReference>
<feature type="region of interest" description="Disordered" evidence="6">
    <location>
        <begin position="1"/>
        <end position="114"/>
    </location>
</feature>
<protein>
    <submittedName>
        <fullName evidence="9 10">Ethylene-responsive transcription factor CRF4-like</fullName>
    </submittedName>
</protein>
<evidence type="ECO:0000256" key="5">
    <source>
        <dbReference type="ARBA" id="ARBA00023242"/>
    </source>
</evidence>
<dbReference type="AlphaFoldDB" id="A0AB40BHT1"/>
<dbReference type="CDD" id="cd00018">
    <property type="entry name" value="AP2"/>
    <property type="match status" value="1"/>
</dbReference>
<dbReference type="Proteomes" id="UP001515500">
    <property type="component" value="Chromosome 5"/>
</dbReference>
<accession>A0AB40BHT1</accession>
<evidence type="ECO:0000313" key="9">
    <source>
        <dbReference type="RefSeq" id="XP_039126387.1"/>
    </source>
</evidence>
<dbReference type="PROSITE" id="PS51032">
    <property type="entry name" value="AP2_ERF"/>
    <property type="match status" value="1"/>
</dbReference>
<dbReference type="Gene3D" id="3.30.730.10">
    <property type="entry name" value="AP2/ERF domain"/>
    <property type="match status" value="1"/>
</dbReference>
<dbReference type="SMART" id="SM00380">
    <property type="entry name" value="AP2"/>
    <property type="match status" value="1"/>
</dbReference>
<evidence type="ECO:0000256" key="4">
    <source>
        <dbReference type="ARBA" id="ARBA00023163"/>
    </source>
</evidence>
<evidence type="ECO:0000259" key="7">
    <source>
        <dbReference type="PROSITE" id="PS51032"/>
    </source>
</evidence>
<feature type="region of interest" description="Disordered" evidence="6">
    <location>
        <begin position="170"/>
        <end position="210"/>
    </location>
</feature>
<reference evidence="9 10" key="1">
    <citation type="submission" date="2025-04" db="UniProtKB">
        <authorList>
            <consortium name="RefSeq"/>
        </authorList>
    </citation>
    <scope>IDENTIFICATION</scope>
</reference>
<dbReference type="SUPFAM" id="SSF54171">
    <property type="entry name" value="DNA-binding domain"/>
    <property type="match status" value="1"/>
</dbReference>
<keyword evidence="8" id="KW-1185">Reference proteome</keyword>
<evidence type="ECO:0000256" key="3">
    <source>
        <dbReference type="ARBA" id="ARBA00023125"/>
    </source>
</evidence>
<dbReference type="PANTHER" id="PTHR31194">
    <property type="entry name" value="SHN SHINE , DNA BINDING / TRANSCRIPTION FACTOR"/>
    <property type="match status" value="1"/>
</dbReference>
<organism evidence="8 9">
    <name type="scientific">Dioscorea cayennensis subsp. rotundata</name>
    <name type="common">White Guinea yam</name>
    <name type="synonym">Dioscorea rotundata</name>
    <dbReference type="NCBI Taxonomy" id="55577"/>
    <lineage>
        <taxon>Eukaryota</taxon>
        <taxon>Viridiplantae</taxon>
        <taxon>Streptophyta</taxon>
        <taxon>Embryophyta</taxon>
        <taxon>Tracheophyta</taxon>
        <taxon>Spermatophyta</taxon>
        <taxon>Magnoliopsida</taxon>
        <taxon>Liliopsida</taxon>
        <taxon>Dioscoreales</taxon>
        <taxon>Dioscoreaceae</taxon>
        <taxon>Dioscorea</taxon>
    </lineage>
</organism>
<dbReference type="GO" id="GO:0003700">
    <property type="term" value="F:DNA-binding transcription factor activity"/>
    <property type="evidence" value="ECO:0007669"/>
    <property type="project" value="InterPro"/>
</dbReference>
<gene>
    <name evidence="9 10" type="primary">LOC120262354</name>
</gene>
<keyword evidence="5" id="KW-0539">Nucleus</keyword>
<dbReference type="GO" id="GO:0003677">
    <property type="term" value="F:DNA binding"/>
    <property type="evidence" value="ECO:0007669"/>
    <property type="project" value="UniProtKB-KW"/>
</dbReference>
<dbReference type="InterPro" id="IPR016177">
    <property type="entry name" value="DNA-bd_dom_sf"/>
</dbReference>
<dbReference type="InterPro" id="IPR001471">
    <property type="entry name" value="AP2/ERF_dom"/>
</dbReference>
<keyword evidence="3" id="KW-0238">DNA-binding</keyword>
<evidence type="ECO:0000256" key="6">
    <source>
        <dbReference type="SAM" id="MobiDB-lite"/>
    </source>
</evidence>
<evidence type="ECO:0000313" key="8">
    <source>
        <dbReference type="Proteomes" id="UP001515500"/>
    </source>
</evidence>
<comment type="subcellular location">
    <subcellularLocation>
        <location evidence="1">Nucleus</location>
    </subcellularLocation>
</comment>
<keyword evidence="2" id="KW-0805">Transcription regulation</keyword>
<feature type="compositionally biased region" description="Low complexity" evidence="6">
    <location>
        <begin position="170"/>
        <end position="182"/>
    </location>
</feature>
<dbReference type="InterPro" id="IPR036955">
    <property type="entry name" value="AP2/ERF_dom_sf"/>
</dbReference>
<sequence>MPGPQRQLLNQDPMTRKPRKTPLRSKSDPKSTLKRIRIVFSDPDATDSSSDEDSVPEPRIKQTRRVLREIPISPFSTPLPDSSSCSKPRKTLATLRAKNTGSSTSTGSSKHKGVRYRPWGKWAAEIRDPIRGVRVWLGTYATEEEAALAYQTASRRIEAEKRGFVASDAFSGGASSDSGLSDPETDPNPNAFSVPSPSSVLDVSTDGFPIDGQDHPVKEADANVMPVTDFFSKDESEMLLSDFGLESEPDPLMGLVAVEDFVVLGDLPVLTLWDDRTNGSDPIALEFADLDDWMNFDP</sequence>
<feature type="compositionally biased region" description="Polar residues" evidence="6">
    <location>
        <begin position="74"/>
        <end position="86"/>
    </location>
</feature>
<dbReference type="GO" id="GO:0005634">
    <property type="term" value="C:nucleus"/>
    <property type="evidence" value="ECO:0007669"/>
    <property type="project" value="UniProtKB-SubCell"/>
</dbReference>
<dbReference type="RefSeq" id="XP_039126387.1">
    <property type="nucleotide sequence ID" value="XM_039270453.1"/>
</dbReference>
<feature type="domain" description="AP2/ERF" evidence="7">
    <location>
        <begin position="110"/>
        <end position="171"/>
    </location>
</feature>
<dbReference type="PANTHER" id="PTHR31194:SF202">
    <property type="entry name" value="ETHYLENE-RESPONSIVE TRANSCRIPTION FACTOR ERF070"/>
    <property type="match status" value="1"/>
</dbReference>
<keyword evidence="4" id="KW-0804">Transcription</keyword>
<name>A0AB40BHT1_DIOCR</name>
<dbReference type="GeneID" id="120262354"/>
<evidence type="ECO:0000313" key="10">
    <source>
        <dbReference type="RefSeq" id="XP_039126388.1"/>
    </source>
</evidence>
<evidence type="ECO:0000256" key="2">
    <source>
        <dbReference type="ARBA" id="ARBA00023015"/>
    </source>
</evidence>
<evidence type="ECO:0000256" key="1">
    <source>
        <dbReference type="ARBA" id="ARBA00004123"/>
    </source>
</evidence>
<proteinExistence type="predicted"/>
<dbReference type="InterPro" id="IPR050913">
    <property type="entry name" value="AP2/ERF_ERF"/>
</dbReference>
<dbReference type="PRINTS" id="PR00367">
    <property type="entry name" value="ETHRSPELEMNT"/>
</dbReference>